<sequence length="514" mass="58051">MNIFGASSIVLFFASLGFGLFVYSRNRASTLNRLWFLFSASVAVWGLSLYGVTSTNNLQTATYWQYSLDIAGILIPVFYFYFVSLLLGLLNNTQKVVITWAGLLLIILSFSTLFKIGMTETLGFFWISTGKLYFLFPFFFLILVLYSIYLLVRVYRSSNNSQLKQQIKYQLLGVLIGFGGGVTNFLPQLFDVFPFGNYFITLYVIFIGYSVINNQLFNIKTVAVELFAGGVSLVFLINLLTSETPRDWFMRFVFFLLALFFSFLIIRFVRRIEKLAEELDAANKGQENLIHTLSHQVKGGLARAGGMFSSILEGDYTDNSLKMTEMLAEALRLNKRDVASLEQTLLAFNPKFGTEAYEMVKFDFRDALLETVRNLKSDADDKKLIIDIHINEKENYEIMGDHEKITSRVLHNLIENTIIYTPTGGFTIDLHKTNDKILLTIKDTGTGITPEDMQILFTRGGHGKNSLKVNAHSIGDGLYLAKVIVEKHKGKIWAESEGAGKGAAFFVELPVKQD</sequence>
<evidence type="ECO:0000313" key="7">
    <source>
        <dbReference type="Proteomes" id="UP000177797"/>
    </source>
</evidence>
<dbReference type="SUPFAM" id="SSF55874">
    <property type="entry name" value="ATPase domain of HSP90 chaperone/DNA topoisomerase II/histidine kinase"/>
    <property type="match status" value="1"/>
</dbReference>
<proteinExistence type="predicted"/>
<dbReference type="InterPro" id="IPR003594">
    <property type="entry name" value="HATPase_dom"/>
</dbReference>
<evidence type="ECO:0000256" key="1">
    <source>
        <dbReference type="ARBA" id="ARBA00000085"/>
    </source>
</evidence>
<feature type="transmembrane region" description="Helical" evidence="4">
    <location>
        <begin position="192"/>
        <end position="212"/>
    </location>
</feature>
<feature type="transmembrane region" description="Helical" evidence="4">
    <location>
        <begin position="248"/>
        <end position="269"/>
    </location>
</feature>
<dbReference type="Proteomes" id="UP000177797">
    <property type="component" value="Unassembled WGS sequence"/>
</dbReference>
<evidence type="ECO:0000256" key="4">
    <source>
        <dbReference type="SAM" id="Phobius"/>
    </source>
</evidence>
<feature type="transmembrane region" description="Helical" evidence="4">
    <location>
        <begin position="97"/>
        <end position="114"/>
    </location>
</feature>
<feature type="transmembrane region" description="Helical" evidence="4">
    <location>
        <begin position="64"/>
        <end position="90"/>
    </location>
</feature>
<dbReference type="PANTHER" id="PTHR43547:SF2">
    <property type="entry name" value="HYBRID SIGNAL TRANSDUCTION HISTIDINE KINASE C"/>
    <property type="match status" value="1"/>
</dbReference>
<dbReference type="SMART" id="SM00387">
    <property type="entry name" value="HATPase_c"/>
    <property type="match status" value="1"/>
</dbReference>
<evidence type="ECO:0000313" key="6">
    <source>
        <dbReference type="EMBL" id="OHA34024.1"/>
    </source>
</evidence>
<dbReference type="Gene3D" id="3.30.565.10">
    <property type="entry name" value="Histidine kinase-like ATPase, C-terminal domain"/>
    <property type="match status" value="1"/>
</dbReference>
<accession>A0A1G2ND78</accession>
<comment type="caution">
    <text evidence="6">The sequence shown here is derived from an EMBL/GenBank/DDBJ whole genome shotgun (WGS) entry which is preliminary data.</text>
</comment>
<dbReference type="AlphaFoldDB" id="A0A1G2ND78"/>
<dbReference type="InterPro" id="IPR036890">
    <property type="entry name" value="HATPase_C_sf"/>
</dbReference>
<reference evidence="6 7" key="1">
    <citation type="journal article" date="2016" name="Nat. Commun.">
        <title>Thousands of microbial genomes shed light on interconnected biogeochemical processes in an aquifer system.</title>
        <authorList>
            <person name="Anantharaman K."/>
            <person name="Brown C.T."/>
            <person name="Hug L.A."/>
            <person name="Sharon I."/>
            <person name="Castelle C.J."/>
            <person name="Probst A.J."/>
            <person name="Thomas B.C."/>
            <person name="Singh A."/>
            <person name="Wilkins M.J."/>
            <person name="Karaoz U."/>
            <person name="Brodie E.L."/>
            <person name="Williams K.H."/>
            <person name="Hubbard S.S."/>
            <person name="Banfield J.F."/>
        </authorList>
    </citation>
    <scope>NUCLEOTIDE SEQUENCE [LARGE SCALE GENOMIC DNA]</scope>
</reference>
<keyword evidence="4" id="KW-0812">Transmembrane</keyword>
<keyword evidence="4" id="KW-0472">Membrane</keyword>
<keyword evidence="4" id="KW-1133">Transmembrane helix</keyword>
<feature type="transmembrane region" description="Helical" evidence="4">
    <location>
        <begin position="6"/>
        <end position="23"/>
    </location>
</feature>
<dbReference type="PRINTS" id="PR00344">
    <property type="entry name" value="BCTRLSENSOR"/>
</dbReference>
<feature type="transmembrane region" description="Helical" evidence="4">
    <location>
        <begin position="35"/>
        <end position="52"/>
    </location>
</feature>
<evidence type="ECO:0000256" key="3">
    <source>
        <dbReference type="ARBA" id="ARBA00022553"/>
    </source>
</evidence>
<dbReference type="PANTHER" id="PTHR43547">
    <property type="entry name" value="TWO-COMPONENT HISTIDINE KINASE"/>
    <property type="match status" value="1"/>
</dbReference>
<keyword evidence="3" id="KW-0597">Phosphoprotein</keyword>
<protein>
    <recommendedName>
        <fullName evidence="2">histidine kinase</fullName>
        <ecNumber evidence="2">2.7.13.3</ecNumber>
    </recommendedName>
</protein>
<dbReference type="InterPro" id="IPR005467">
    <property type="entry name" value="His_kinase_dom"/>
</dbReference>
<feature type="transmembrane region" description="Helical" evidence="4">
    <location>
        <begin position="224"/>
        <end position="242"/>
    </location>
</feature>
<evidence type="ECO:0000259" key="5">
    <source>
        <dbReference type="PROSITE" id="PS50109"/>
    </source>
</evidence>
<gene>
    <name evidence="6" type="ORF">A2938_03035</name>
</gene>
<dbReference type="EC" id="2.7.13.3" evidence="2"/>
<dbReference type="InterPro" id="IPR004358">
    <property type="entry name" value="Sig_transdc_His_kin-like_C"/>
</dbReference>
<dbReference type="Pfam" id="PF02518">
    <property type="entry name" value="HATPase_c"/>
    <property type="match status" value="1"/>
</dbReference>
<dbReference type="EMBL" id="MHSA01000019">
    <property type="protein sequence ID" value="OHA34024.1"/>
    <property type="molecule type" value="Genomic_DNA"/>
</dbReference>
<evidence type="ECO:0000256" key="2">
    <source>
        <dbReference type="ARBA" id="ARBA00012438"/>
    </source>
</evidence>
<dbReference type="GO" id="GO:0000155">
    <property type="term" value="F:phosphorelay sensor kinase activity"/>
    <property type="evidence" value="ECO:0007669"/>
    <property type="project" value="TreeGrafter"/>
</dbReference>
<feature type="transmembrane region" description="Helical" evidence="4">
    <location>
        <begin position="167"/>
        <end position="186"/>
    </location>
</feature>
<feature type="domain" description="Histidine kinase" evidence="5">
    <location>
        <begin position="292"/>
        <end position="513"/>
    </location>
</feature>
<feature type="transmembrane region" description="Helical" evidence="4">
    <location>
        <begin position="134"/>
        <end position="155"/>
    </location>
</feature>
<name>A0A1G2ND78_9BACT</name>
<dbReference type="PROSITE" id="PS50109">
    <property type="entry name" value="HIS_KIN"/>
    <property type="match status" value="1"/>
</dbReference>
<organism evidence="6 7">
    <name type="scientific">Candidatus Taylorbacteria bacterium RIFCSPLOWO2_01_FULL_48_100</name>
    <dbReference type="NCBI Taxonomy" id="1802322"/>
    <lineage>
        <taxon>Bacteria</taxon>
        <taxon>Candidatus Tayloriibacteriota</taxon>
    </lineage>
</organism>
<comment type="catalytic activity">
    <reaction evidence="1">
        <text>ATP + protein L-histidine = ADP + protein N-phospho-L-histidine.</text>
        <dbReference type="EC" id="2.7.13.3"/>
    </reaction>
</comment>